<dbReference type="GO" id="GO:0006355">
    <property type="term" value="P:regulation of DNA-templated transcription"/>
    <property type="evidence" value="ECO:0007669"/>
    <property type="project" value="InterPro"/>
</dbReference>
<dbReference type="GO" id="GO:0005829">
    <property type="term" value="C:cytosol"/>
    <property type="evidence" value="ECO:0007669"/>
    <property type="project" value="TreeGrafter"/>
</dbReference>
<feature type="domain" description="OmpR/PhoB-type" evidence="9">
    <location>
        <begin position="129"/>
        <end position="228"/>
    </location>
</feature>
<protein>
    <submittedName>
        <fullName evidence="10">DNA-binding response regulator</fullName>
    </submittedName>
</protein>
<evidence type="ECO:0000256" key="5">
    <source>
        <dbReference type="ARBA" id="ARBA00023015"/>
    </source>
</evidence>
<keyword evidence="4" id="KW-0902">Two-component regulatory system</keyword>
<comment type="caution">
    <text evidence="10">The sequence shown here is derived from an EMBL/GenBank/DDBJ whole genome shotgun (WGS) entry which is preliminary data.</text>
</comment>
<dbReference type="SMART" id="SM00862">
    <property type="entry name" value="Trans_reg_C"/>
    <property type="match status" value="1"/>
</dbReference>
<dbReference type="GO" id="GO:0000976">
    <property type="term" value="F:transcription cis-regulatory region binding"/>
    <property type="evidence" value="ECO:0007669"/>
    <property type="project" value="TreeGrafter"/>
</dbReference>
<keyword evidence="3" id="KW-0597">Phosphoprotein</keyword>
<dbReference type="CDD" id="cd00383">
    <property type="entry name" value="trans_reg_C"/>
    <property type="match status" value="1"/>
</dbReference>
<name>A0A3D8K5V8_9BURK</name>
<keyword evidence="11" id="KW-1185">Reference proteome</keyword>
<evidence type="ECO:0000259" key="9">
    <source>
        <dbReference type="PROSITE" id="PS51755"/>
    </source>
</evidence>
<evidence type="ECO:0000256" key="6">
    <source>
        <dbReference type="ARBA" id="ARBA00023125"/>
    </source>
</evidence>
<dbReference type="InterPro" id="IPR039420">
    <property type="entry name" value="WalR-like"/>
</dbReference>
<dbReference type="InterPro" id="IPR016032">
    <property type="entry name" value="Sig_transdc_resp-reg_C-effctor"/>
</dbReference>
<comment type="subcellular location">
    <subcellularLocation>
        <location evidence="1">Cytoplasm</location>
    </subcellularLocation>
</comment>
<gene>
    <name evidence="10" type="ORF">DWV00_01110</name>
</gene>
<dbReference type="SUPFAM" id="SSF46894">
    <property type="entry name" value="C-terminal effector domain of the bipartite response regulators"/>
    <property type="match status" value="1"/>
</dbReference>
<evidence type="ECO:0000256" key="8">
    <source>
        <dbReference type="PROSITE-ProRule" id="PRU01091"/>
    </source>
</evidence>
<proteinExistence type="predicted"/>
<dbReference type="Gene3D" id="1.10.10.10">
    <property type="entry name" value="Winged helix-like DNA-binding domain superfamily/Winged helix DNA-binding domain"/>
    <property type="match status" value="1"/>
</dbReference>
<evidence type="ECO:0000256" key="7">
    <source>
        <dbReference type="ARBA" id="ARBA00023163"/>
    </source>
</evidence>
<organism evidence="10 11">
    <name type="scientific">Trinickia dinghuensis</name>
    <dbReference type="NCBI Taxonomy" id="2291023"/>
    <lineage>
        <taxon>Bacteria</taxon>
        <taxon>Pseudomonadati</taxon>
        <taxon>Pseudomonadota</taxon>
        <taxon>Betaproteobacteria</taxon>
        <taxon>Burkholderiales</taxon>
        <taxon>Burkholderiaceae</taxon>
        <taxon>Trinickia</taxon>
    </lineage>
</organism>
<accession>A0A3D8K5V8</accession>
<evidence type="ECO:0000256" key="1">
    <source>
        <dbReference type="ARBA" id="ARBA00004496"/>
    </source>
</evidence>
<keyword evidence="5" id="KW-0805">Transcription regulation</keyword>
<dbReference type="InterPro" id="IPR036388">
    <property type="entry name" value="WH-like_DNA-bd_sf"/>
</dbReference>
<reference evidence="10 11" key="1">
    <citation type="submission" date="2018-08" db="EMBL/GenBank/DDBJ databases">
        <title>Paraburkholderia sp. DHOM06 isolated from forest soil.</title>
        <authorList>
            <person name="Gao Z.-H."/>
            <person name="Qiu L.-H."/>
        </authorList>
    </citation>
    <scope>NUCLEOTIDE SEQUENCE [LARGE SCALE GENOMIC DNA]</scope>
    <source>
        <strain evidence="10 11">DHOM06</strain>
    </source>
</reference>
<dbReference type="Proteomes" id="UP000256838">
    <property type="component" value="Unassembled WGS sequence"/>
</dbReference>
<keyword evidence="7" id="KW-0804">Transcription</keyword>
<dbReference type="AlphaFoldDB" id="A0A3D8K5V8"/>
<sequence length="272" mass="30010">MENKVRFALITEDPQLTASLADCFAEEAIELDAFSAELPLFRAMRTTAFDVVLIDAKNNSMLVNSLLSWRNCNADLCTPVIVLTPFSHWSAMLRWINAGATDVASRFDLEQVRLRVHVALQRCTQEPADDVISLGAYTLRRDVGMLEINGEEIPLTPREFAMAWLFFSSPGKFLSRAQIASSVWGSCEDIAGRSIEQHVYKLRRKLRRSGNASANLKTVYALGYKLDLCAQEAAQDEEPPASEAAIDAPSSAPVDISIAPGRLPSAMKIAEF</sequence>
<keyword evidence="6 8" id="KW-0238">DNA-binding</keyword>
<dbReference type="InterPro" id="IPR011006">
    <property type="entry name" value="CheY-like_superfamily"/>
</dbReference>
<dbReference type="PROSITE" id="PS51755">
    <property type="entry name" value="OMPR_PHOB"/>
    <property type="match status" value="1"/>
</dbReference>
<dbReference type="GO" id="GO:0032993">
    <property type="term" value="C:protein-DNA complex"/>
    <property type="evidence" value="ECO:0007669"/>
    <property type="project" value="TreeGrafter"/>
</dbReference>
<feature type="DNA-binding region" description="OmpR/PhoB-type" evidence="8">
    <location>
        <begin position="129"/>
        <end position="228"/>
    </location>
</feature>
<keyword evidence="2" id="KW-0963">Cytoplasm</keyword>
<dbReference type="GO" id="GO:0000156">
    <property type="term" value="F:phosphorelay response regulator activity"/>
    <property type="evidence" value="ECO:0007669"/>
    <property type="project" value="TreeGrafter"/>
</dbReference>
<dbReference type="PANTHER" id="PTHR48111">
    <property type="entry name" value="REGULATOR OF RPOS"/>
    <property type="match status" value="1"/>
</dbReference>
<evidence type="ECO:0000313" key="10">
    <source>
        <dbReference type="EMBL" id="RDV00423.1"/>
    </source>
</evidence>
<dbReference type="InterPro" id="IPR001867">
    <property type="entry name" value="OmpR/PhoB-type_DNA-bd"/>
</dbReference>
<dbReference type="PANTHER" id="PTHR48111:SF35">
    <property type="entry name" value="TRANSCRIPTIONAL REGULATORY PROTEIN QSEB"/>
    <property type="match status" value="1"/>
</dbReference>
<dbReference type="Pfam" id="PF00486">
    <property type="entry name" value="Trans_reg_C"/>
    <property type="match status" value="1"/>
</dbReference>
<dbReference type="EMBL" id="QRGA01000001">
    <property type="protein sequence ID" value="RDV00423.1"/>
    <property type="molecule type" value="Genomic_DNA"/>
</dbReference>
<evidence type="ECO:0000256" key="4">
    <source>
        <dbReference type="ARBA" id="ARBA00023012"/>
    </source>
</evidence>
<evidence type="ECO:0000256" key="2">
    <source>
        <dbReference type="ARBA" id="ARBA00022490"/>
    </source>
</evidence>
<dbReference type="SUPFAM" id="SSF52172">
    <property type="entry name" value="CheY-like"/>
    <property type="match status" value="1"/>
</dbReference>
<evidence type="ECO:0000256" key="3">
    <source>
        <dbReference type="ARBA" id="ARBA00022553"/>
    </source>
</evidence>
<evidence type="ECO:0000313" key="11">
    <source>
        <dbReference type="Proteomes" id="UP000256838"/>
    </source>
</evidence>